<proteinExistence type="predicted"/>
<evidence type="ECO:0000313" key="2">
    <source>
        <dbReference type="EMBL" id="MCA6065066.1"/>
    </source>
</evidence>
<name>A0ABS7ZTI1_9GAMM</name>
<dbReference type="EMBL" id="JAEDAH010000099">
    <property type="protein sequence ID" value="MCA6065066.1"/>
    <property type="molecule type" value="Genomic_DNA"/>
</dbReference>
<dbReference type="PROSITE" id="PS51257">
    <property type="entry name" value="PROKAR_LIPOPROTEIN"/>
    <property type="match status" value="1"/>
</dbReference>
<gene>
    <name evidence="2" type="ORF">I9W95_15815</name>
</gene>
<feature type="signal peptide" evidence="1">
    <location>
        <begin position="1"/>
        <end position="22"/>
    </location>
</feature>
<dbReference type="InterPro" id="IPR008557">
    <property type="entry name" value="PhoX"/>
</dbReference>
<comment type="caution">
    <text evidence="2">The sequence shown here is derived from an EMBL/GenBank/DDBJ whole genome shotgun (WGS) entry which is preliminary data.</text>
</comment>
<accession>A0ABS7ZTI1</accession>
<feature type="chain" id="PRO_5046506599" evidence="1">
    <location>
        <begin position="23"/>
        <end position="600"/>
    </location>
</feature>
<reference evidence="2 3" key="1">
    <citation type="submission" date="2020-12" db="EMBL/GenBank/DDBJ databases">
        <title>Novel Thalassolituus-related marine hydrocarbonoclastic bacteria mediated algae-derived hydrocarbons mineralization in twilight zone of the northern South China Sea.</title>
        <authorList>
            <person name="Dong C."/>
        </authorList>
    </citation>
    <scope>NUCLEOTIDE SEQUENCE [LARGE SCALE GENOMIC DNA]</scope>
    <source>
        <strain evidence="2 3">IMCC1826</strain>
    </source>
</reference>
<sequence>MELFSKKRLVQAMIVATAASLAACGGDDDKTKKLTFAGVDAPATDSEKRAILASSATVGDKEFGGSYNTLARSGDVIDGVPFGLVVDQDGNAIQEEDGAERVTDANEHTSLLPINGRLFSVSQMETRPGAMFLFELNQASGTGALSVASMSQIDQSGVDGGWVHCAASVTPWTTHLASEEYEPDAKKLPTATEVAADGYSATQLTYYTENGLTWNPYYYGWNIEVAVETDAADADSEPSVELTKHYAMGRLAFELAYVMPDAKTAYMTDDGTNVGFYMFVADQENDLSAGTLYAAKWVQTSAEGVGAADLEWVSLGHASNADITDYVHGTNGKSKLTFEDIFDAVDPVDDACASGYTSISANGVGQECLKVKSGMEKVASRMETRRYAAMMGATTEFRKEEGVTYDSKRDVLYVAMSEVSKGMLDGDSKDTGGPNHIRLTEANKCGAVYQLDLAKDSSIGSDYVAQNMVGLVAGRPVSEDDPQVAGFEDNNSCHIDGIANPDNVTYMSGYDKLIIGEDTGSGHQNDVIWAYEFDEQQLIRIQTTPYGSETTSPYWYEDINGWAYLMSVVQHPYGESDGDKNTGNGEARAYTGYIGPFPAP</sequence>
<keyword evidence="3" id="KW-1185">Reference proteome</keyword>
<protein>
    <submittedName>
        <fullName evidence="2">DUF839 domain-containing protein</fullName>
    </submittedName>
</protein>
<dbReference type="PANTHER" id="PTHR35399">
    <property type="entry name" value="SLR8030 PROTEIN"/>
    <property type="match status" value="1"/>
</dbReference>
<evidence type="ECO:0000256" key="1">
    <source>
        <dbReference type="SAM" id="SignalP"/>
    </source>
</evidence>
<dbReference type="PANTHER" id="PTHR35399:SF2">
    <property type="entry name" value="DUF839 DOMAIN-CONTAINING PROTEIN"/>
    <property type="match status" value="1"/>
</dbReference>
<keyword evidence="1" id="KW-0732">Signal</keyword>
<dbReference type="RefSeq" id="WP_225676649.1">
    <property type="nucleotide sequence ID" value="NZ_JAEDAH010000099.1"/>
</dbReference>
<organism evidence="2 3">
    <name type="scientific">Thalassolituus marinus</name>
    <dbReference type="NCBI Taxonomy" id="671053"/>
    <lineage>
        <taxon>Bacteria</taxon>
        <taxon>Pseudomonadati</taxon>
        <taxon>Pseudomonadota</taxon>
        <taxon>Gammaproteobacteria</taxon>
        <taxon>Oceanospirillales</taxon>
        <taxon>Oceanospirillaceae</taxon>
        <taxon>Thalassolituus</taxon>
    </lineage>
</organism>
<dbReference type="Pfam" id="PF05787">
    <property type="entry name" value="PhoX"/>
    <property type="match status" value="1"/>
</dbReference>
<dbReference type="Proteomes" id="UP000714380">
    <property type="component" value="Unassembled WGS sequence"/>
</dbReference>
<evidence type="ECO:0000313" key="3">
    <source>
        <dbReference type="Proteomes" id="UP000714380"/>
    </source>
</evidence>